<organism evidence="2 3">
    <name type="scientific">Pseudomonas nitroreducens</name>
    <dbReference type="NCBI Taxonomy" id="46680"/>
    <lineage>
        <taxon>Bacteria</taxon>
        <taxon>Pseudomonadati</taxon>
        <taxon>Pseudomonadota</taxon>
        <taxon>Gammaproteobacteria</taxon>
        <taxon>Pseudomonadales</taxon>
        <taxon>Pseudomonadaceae</taxon>
        <taxon>Pseudomonas</taxon>
    </lineage>
</organism>
<gene>
    <name evidence="2" type="ORF">CEG18_22015</name>
</gene>
<dbReference type="EMBL" id="NJBA01000008">
    <property type="protein sequence ID" value="OWP48698.1"/>
    <property type="molecule type" value="Genomic_DNA"/>
</dbReference>
<feature type="domain" description="PilZ" evidence="1">
    <location>
        <begin position="3"/>
        <end position="85"/>
    </location>
</feature>
<dbReference type="RefSeq" id="WP_088420653.1">
    <property type="nucleotide sequence ID" value="NZ_NJBA01000008.1"/>
</dbReference>
<comment type="caution">
    <text evidence="2">The sequence shown here is derived from an EMBL/GenBank/DDBJ whole genome shotgun (WGS) entry which is preliminary data.</text>
</comment>
<dbReference type="AlphaFoldDB" id="A0A246F660"/>
<sequence>MSNQRQYPRTPMKCRIKVSHSSFGDVFGHTRDLSDGGVYVRHELLAALPAGTRVTGQVQDMPFDAPILEMEVMRTDAEGAGFRFVGNA</sequence>
<dbReference type="Proteomes" id="UP000198145">
    <property type="component" value="Unassembled WGS sequence"/>
</dbReference>
<evidence type="ECO:0000259" key="1">
    <source>
        <dbReference type="Pfam" id="PF07238"/>
    </source>
</evidence>
<evidence type="ECO:0000313" key="3">
    <source>
        <dbReference type="Proteomes" id="UP000198145"/>
    </source>
</evidence>
<reference evidence="2 3" key="1">
    <citation type="submission" date="2017-06" db="EMBL/GenBank/DDBJ databases">
        <title>Draft genome of Pseudomonas nitroreducens DF05.</title>
        <authorList>
            <person name="Iyer R."/>
        </authorList>
    </citation>
    <scope>NUCLEOTIDE SEQUENCE [LARGE SCALE GENOMIC DNA]</scope>
    <source>
        <strain evidence="2 3">DF05</strain>
    </source>
</reference>
<accession>A0A246F660</accession>
<proteinExistence type="predicted"/>
<dbReference type="SUPFAM" id="SSF141371">
    <property type="entry name" value="PilZ domain-like"/>
    <property type="match status" value="1"/>
</dbReference>
<protein>
    <submittedName>
        <fullName evidence="2">Pilus assembly protein PilZ</fullName>
    </submittedName>
</protein>
<dbReference type="Gene3D" id="2.40.10.220">
    <property type="entry name" value="predicted glycosyltransferase like domains"/>
    <property type="match status" value="1"/>
</dbReference>
<dbReference type="eggNOG" id="ENOG5031RJQ">
    <property type="taxonomic scope" value="Bacteria"/>
</dbReference>
<name>A0A246F660_PSENT</name>
<dbReference type="STRING" id="46680.GCA_000807755_05912"/>
<dbReference type="InterPro" id="IPR009875">
    <property type="entry name" value="PilZ_domain"/>
</dbReference>
<dbReference type="Pfam" id="PF07238">
    <property type="entry name" value="PilZ"/>
    <property type="match status" value="1"/>
</dbReference>
<dbReference type="GO" id="GO:0035438">
    <property type="term" value="F:cyclic-di-GMP binding"/>
    <property type="evidence" value="ECO:0007669"/>
    <property type="project" value="InterPro"/>
</dbReference>
<evidence type="ECO:0000313" key="2">
    <source>
        <dbReference type="EMBL" id="OWP48698.1"/>
    </source>
</evidence>